<reference evidence="6" key="1">
    <citation type="submission" date="2018-03" db="EMBL/GenBank/DDBJ databases">
        <title>Gramella fulva sp. nov., isolated from a dry surface of tidal flat.</title>
        <authorList>
            <person name="Hwang S.H."/>
            <person name="Hwang W.M."/>
            <person name="Kang K."/>
            <person name="Ahn T.-Y."/>
        </authorList>
    </citation>
    <scope>NUCLEOTIDE SEQUENCE [LARGE SCALE GENOMIC DNA]</scope>
    <source>
        <strain evidence="6">SH35</strain>
    </source>
</reference>
<dbReference type="OrthoDB" id="320396at2"/>
<dbReference type="GO" id="GO:0003677">
    <property type="term" value="F:DNA binding"/>
    <property type="evidence" value="ECO:0007669"/>
    <property type="project" value="InterPro"/>
</dbReference>
<dbReference type="InterPro" id="IPR011335">
    <property type="entry name" value="Restrct_endonuc-II-like"/>
</dbReference>
<dbReference type="PROSITE" id="PS51161">
    <property type="entry name" value="ATP_CONE"/>
    <property type="match status" value="1"/>
</dbReference>
<keyword evidence="2 3" id="KW-0067">ATP-binding</keyword>
<evidence type="ECO:0000259" key="4">
    <source>
        <dbReference type="PROSITE" id="PS51161"/>
    </source>
</evidence>
<dbReference type="EMBL" id="CP028136">
    <property type="protein sequence ID" value="AVR45986.1"/>
    <property type="molecule type" value="Genomic_DNA"/>
</dbReference>
<dbReference type="GO" id="GO:0004519">
    <property type="term" value="F:endonuclease activity"/>
    <property type="evidence" value="ECO:0007669"/>
    <property type="project" value="InterPro"/>
</dbReference>
<evidence type="ECO:0000256" key="1">
    <source>
        <dbReference type="ARBA" id="ARBA00022741"/>
    </source>
</evidence>
<dbReference type="Gene3D" id="3.40.1350.10">
    <property type="match status" value="1"/>
</dbReference>
<keyword evidence="1 3" id="KW-0547">Nucleotide-binding</keyword>
<dbReference type="GO" id="GO:0005524">
    <property type="term" value="F:ATP binding"/>
    <property type="evidence" value="ECO:0007669"/>
    <property type="project" value="UniProtKB-UniRule"/>
</dbReference>
<dbReference type="SUPFAM" id="SSF52980">
    <property type="entry name" value="Restriction endonuclease-like"/>
    <property type="match status" value="1"/>
</dbReference>
<gene>
    <name evidence="5" type="ORF">C7S20_12380</name>
</gene>
<dbReference type="AlphaFoldDB" id="A0A2R3Z6S2"/>
<evidence type="ECO:0000256" key="3">
    <source>
        <dbReference type="PROSITE-ProRule" id="PRU00492"/>
    </source>
</evidence>
<dbReference type="Proteomes" id="UP000241507">
    <property type="component" value="Chromosome"/>
</dbReference>
<sequence>MNRSREVIKSSGEKAIFSPAKLKRSLLKSGADEKTAGRVLREISDELYPGISTKEIYNRAFSMLKKCGDSYASRYSLKKAIYELGPTGFPFEKFIGEIMKREGFEVKIDQLLEGNCVTHEVDVVAFKAGKRYLAECKFHSEEGKNCDVKVPLYIYSRFQDIHAAGKKNGKAEGQGWVVTNTRFTEDALQYGRCMGLYLLSWNYPEKMSLKKRIDDLKLYPVTISTLLSLEEKQFMLERGIVLASQLLKNEYLLEHLGISEKRKRRILSEFNSICNSHEKA</sequence>
<protein>
    <submittedName>
        <fullName evidence="5">ATPase</fullName>
    </submittedName>
</protein>
<evidence type="ECO:0000256" key="2">
    <source>
        <dbReference type="ARBA" id="ARBA00022840"/>
    </source>
</evidence>
<name>A0A2R3Z6S2_9FLAO</name>
<dbReference type="InterPro" id="IPR011856">
    <property type="entry name" value="tRNA_endonuc-like_dom_sf"/>
</dbReference>
<accession>A0A2R3Z6S2</accession>
<dbReference type="RefSeq" id="WP_107012761.1">
    <property type="nucleotide sequence ID" value="NZ_CP028136.1"/>
</dbReference>
<organism evidence="5 6">
    <name type="scientific">Christiangramia fulva</name>
    <dbReference type="NCBI Taxonomy" id="2126553"/>
    <lineage>
        <taxon>Bacteria</taxon>
        <taxon>Pseudomonadati</taxon>
        <taxon>Bacteroidota</taxon>
        <taxon>Flavobacteriia</taxon>
        <taxon>Flavobacteriales</taxon>
        <taxon>Flavobacteriaceae</taxon>
        <taxon>Christiangramia</taxon>
    </lineage>
</organism>
<dbReference type="Pfam" id="PF04471">
    <property type="entry name" value="Mrr_cat"/>
    <property type="match status" value="1"/>
</dbReference>
<proteinExistence type="predicted"/>
<dbReference type="Pfam" id="PF03477">
    <property type="entry name" value="ATP-cone"/>
    <property type="match status" value="1"/>
</dbReference>
<dbReference type="KEGG" id="grs:C7S20_12380"/>
<evidence type="ECO:0000313" key="6">
    <source>
        <dbReference type="Proteomes" id="UP000241507"/>
    </source>
</evidence>
<evidence type="ECO:0000313" key="5">
    <source>
        <dbReference type="EMBL" id="AVR45986.1"/>
    </source>
</evidence>
<feature type="domain" description="ATP-cone" evidence="4">
    <location>
        <begin position="5"/>
        <end position="90"/>
    </location>
</feature>
<dbReference type="GO" id="GO:0009307">
    <property type="term" value="P:DNA restriction-modification system"/>
    <property type="evidence" value="ECO:0007669"/>
    <property type="project" value="InterPro"/>
</dbReference>
<dbReference type="CDD" id="cd22308">
    <property type="entry name" value="Af1548-like"/>
    <property type="match status" value="1"/>
</dbReference>
<dbReference type="InterPro" id="IPR007560">
    <property type="entry name" value="Restrct_endonuc_IV_Mrr"/>
</dbReference>
<keyword evidence="6" id="KW-1185">Reference proteome</keyword>
<dbReference type="InterPro" id="IPR005144">
    <property type="entry name" value="ATP-cone_dom"/>
</dbReference>